<organism evidence="1">
    <name type="scientific">Oryza punctata</name>
    <name type="common">Red rice</name>
    <dbReference type="NCBI Taxonomy" id="4537"/>
    <lineage>
        <taxon>Eukaryota</taxon>
        <taxon>Viridiplantae</taxon>
        <taxon>Streptophyta</taxon>
        <taxon>Embryophyta</taxon>
        <taxon>Tracheophyta</taxon>
        <taxon>Spermatophyta</taxon>
        <taxon>Magnoliopsida</taxon>
        <taxon>Liliopsida</taxon>
        <taxon>Poales</taxon>
        <taxon>Poaceae</taxon>
        <taxon>BOP clade</taxon>
        <taxon>Oryzoideae</taxon>
        <taxon>Oryzeae</taxon>
        <taxon>Oryzinae</taxon>
        <taxon>Oryza</taxon>
    </lineage>
</organism>
<dbReference type="Gramene" id="OPUNC05G16440.1">
    <property type="protein sequence ID" value="OPUNC05G16440.1"/>
    <property type="gene ID" value="OPUNC05G16440"/>
</dbReference>
<dbReference type="OMA" id="RHIAPPI"/>
<reference evidence="1" key="1">
    <citation type="submission" date="2015-04" db="UniProtKB">
        <authorList>
            <consortium name="EnsemblPlants"/>
        </authorList>
    </citation>
    <scope>IDENTIFICATION</scope>
</reference>
<dbReference type="AlphaFoldDB" id="A0A0E0L392"/>
<evidence type="ECO:0000313" key="1">
    <source>
        <dbReference type="EnsemblPlants" id="OPUNC05G16440.1"/>
    </source>
</evidence>
<accession>A0A0E0L392</accession>
<dbReference type="eggNOG" id="KOG4621">
    <property type="taxonomic scope" value="Eukaryota"/>
</dbReference>
<proteinExistence type="predicted"/>
<sequence>MDRAKISPHPCPSPRRVLPYLSSSPLPIPILSFPRRNTRWLRCCSSSHRQGRRGDEAECPRFFKGAALRHIAPPILLVTRPPSVGRLAPREGSVDGAMWPLGFFSERLFKVAGEGDGGEGADDSPPAPDGRVPLARRSYYVDVPHVQQAFTWDCGLACVLMVLRTLGIDCCDGIADLEKLCRTTSIWTVDLAYLLNRFSVCFSFFTVTLGANPQYSAETFYREQLQEDIDRVDELFGRALEAGISIQCRSISAYDIAFLLLSGHCIAIALVDKTKLNSSWSNDLQDMQQFSEDSDYMGHYVVICGYDADACEFEIRDPASSRQRERVSMKSLDQARKSFGTDEDIILVSLTGKIGMKLSRKLLVGSL</sequence>
<dbReference type="PANTHER" id="PTHR31400:SF1">
    <property type="entry name" value="PROTEIN GUCD1"/>
    <property type="match status" value="1"/>
</dbReference>
<dbReference type="Pfam" id="PF09778">
    <property type="entry name" value="Guanylate_cyc_2"/>
    <property type="match status" value="1"/>
</dbReference>
<dbReference type="Proteomes" id="UP000026962">
    <property type="component" value="Chromosome 5"/>
</dbReference>
<evidence type="ECO:0000313" key="2">
    <source>
        <dbReference type="Proteomes" id="UP000026962"/>
    </source>
</evidence>
<keyword evidence="2" id="KW-1185">Reference proteome</keyword>
<dbReference type="InterPro" id="IPR018616">
    <property type="entry name" value="GUCD1"/>
</dbReference>
<name>A0A0E0L392_ORYPU</name>
<dbReference type="PANTHER" id="PTHR31400">
    <property type="entry name" value="GUANYLYL CYCLASE DOMAIN CONTAINING PROTEIN 1 GUCD1"/>
    <property type="match status" value="1"/>
</dbReference>
<dbReference type="EnsemblPlants" id="OPUNC05G16440.1">
    <property type="protein sequence ID" value="OPUNC05G16440.1"/>
    <property type="gene ID" value="OPUNC05G16440"/>
</dbReference>
<reference evidence="1" key="2">
    <citation type="submission" date="2018-05" db="EMBL/GenBank/DDBJ databases">
        <title>OpunRS2 (Oryza punctata Reference Sequence Version 2).</title>
        <authorList>
            <person name="Zhang J."/>
            <person name="Kudrna D."/>
            <person name="Lee S."/>
            <person name="Talag J."/>
            <person name="Welchert J."/>
            <person name="Wing R.A."/>
        </authorList>
    </citation>
    <scope>NUCLEOTIDE SEQUENCE [LARGE SCALE GENOMIC DNA]</scope>
</reference>
<evidence type="ECO:0008006" key="3">
    <source>
        <dbReference type="Google" id="ProtNLM"/>
    </source>
</evidence>
<protein>
    <recommendedName>
        <fullName evidence="3">Guanylyl cyclase</fullName>
    </recommendedName>
</protein>